<keyword evidence="1" id="KW-0862">Zinc</keyword>
<dbReference type="RefSeq" id="XP_062739876.1">
    <property type="nucleotide sequence ID" value="XM_062884341.1"/>
</dbReference>
<evidence type="ECO:0000256" key="2">
    <source>
        <dbReference type="SAM" id="Coils"/>
    </source>
</evidence>
<dbReference type="SUPFAM" id="SSF57756">
    <property type="entry name" value="Retrovirus zinc finger-like domains"/>
    <property type="match status" value="1"/>
</dbReference>
<proteinExistence type="predicted"/>
<evidence type="ECO:0000259" key="4">
    <source>
        <dbReference type="PROSITE" id="PS50158"/>
    </source>
</evidence>
<evidence type="ECO:0000313" key="6">
    <source>
        <dbReference type="Proteomes" id="UP001323405"/>
    </source>
</evidence>
<keyword evidence="1" id="KW-0863">Zinc-finger</keyword>
<dbReference type="Gene3D" id="4.10.60.10">
    <property type="entry name" value="Zinc finger, CCHC-type"/>
    <property type="match status" value="1"/>
</dbReference>
<keyword evidence="1" id="KW-0479">Metal-binding</keyword>
<keyword evidence="2" id="KW-0175">Coiled coil</keyword>
<feature type="coiled-coil region" evidence="2">
    <location>
        <begin position="321"/>
        <end position="355"/>
    </location>
</feature>
<dbReference type="InterPro" id="IPR036875">
    <property type="entry name" value="Znf_CCHC_sf"/>
</dbReference>
<reference evidence="5 6" key="1">
    <citation type="journal article" date="2023" name="bioRxiv">
        <title>High-quality genome assemblies of four members of thePodospora anserinaspecies complex.</title>
        <authorList>
            <person name="Ament-Velasquez S.L."/>
            <person name="Vogan A.A."/>
            <person name="Wallerman O."/>
            <person name="Hartmann F."/>
            <person name="Gautier V."/>
            <person name="Silar P."/>
            <person name="Giraud T."/>
            <person name="Johannesson H."/>
        </authorList>
    </citation>
    <scope>NUCLEOTIDE SEQUENCE [LARGE SCALE GENOMIC DNA]</scope>
    <source>
        <strain evidence="5 6">CBS 415.72m</strain>
    </source>
</reference>
<evidence type="ECO:0000256" key="1">
    <source>
        <dbReference type="PROSITE-ProRule" id="PRU00047"/>
    </source>
</evidence>
<feature type="coiled-coil region" evidence="2">
    <location>
        <begin position="32"/>
        <end position="59"/>
    </location>
</feature>
<comment type="caution">
    <text evidence="5">The sequence shown here is derived from an EMBL/GenBank/DDBJ whole genome shotgun (WGS) entry which is preliminary data.</text>
</comment>
<feature type="region of interest" description="Disordered" evidence="3">
    <location>
        <begin position="1"/>
        <end position="31"/>
    </location>
</feature>
<feature type="compositionally biased region" description="Basic and acidic residues" evidence="3">
    <location>
        <begin position="197"/>
        <end position="206"/>
    </location>
</feature>
<dbReference type="InterPro" id="IPR001878">
    <property type="entry name" value="Znf_CCHC"/>
</dbReference>
<dbReference type="Pfam" id="PF00098">
    <property type="entry name" value="zf-CCHC"/>
    <property type="match status" value="1"/>
</dbReference>
<dbReference type="InterPro" id="IPR032567">
    <property type="entry name" value="RTL1-rel"/>
</dbReference>
<name>A0ABR0G599_9PEZI</name>
<evidence type="ECO:0000313" key="5">
    <source>
        <dbReference type="EMBL" id="KAK4650901.1"/>
    </source>
</evidence>
<feature type="region of interest" description="Disordered" evidence="3">
    <location>
        <begin position="197"/>
        <end position="240"/>
    </location>
</feature>
<gene>
    <name evidence="5" type="ORF">QC762_0114830</name>
</gene>
<dbReference type="Proteomes" id="UP001323405">
    <property type="component" value="Unassembled WGS sequence"/>
</dbReference>
<dbReference type="EMBL" id="JAFFHA010000009">
    <property type="protein sequence ID" value="KAK4650901.1"/>
    <property type="molecule type" value="Genomic_DNA"/>
</dbReference>
<dbReference type="PROSITE" id="PS50158">
    <property type="entry name" value="ZF_CCHC"/>
    <property type="match status" value="1"/>
</dbReference>
<protein>
    <recommendedName>
        <fullName evidence="4">CCHC-type domain-containing protein</fullName>
    </recommendedName>
</protein>
<keyword evidence="6" id="KW-1185">Reference proteome</keyword>
<accession>A0ABR0G599</accession>
<dbReference type="PANTHER" id="PTHR15503">
    <property type="entry name" value="LDOC1 RELATED"/>
    <property type="match status" value="1"/>
</dbReference>
<evidence type="ECO:0000256" key="3">
    <source>
        <dbReference type="SAM" id="MobiDB-lite"/>
    </source>
</evidence>
<feature type="compositionally biased region" description="Polar residues" evidence="3">
    <location>
        <begin position="227"/>
        <end position="236"/>
    </location>
</feature>
<sequence length="652" mass="74807">MAGPENVQMGGVPPSPGTEGPSTSTRPMPSTAEQVIKRLKELEDEAQQTQDQIFAISTASKSTVKFPAPERYGGGKAELGGFLIQLKTYFRQYPDQFTNEESKVIFAATRLKEVFGEYDEARRAQGRLASLRQTRSAADYAAQFKIDSLRSTINDEGLMQLFYNGLKEEVKDELYKESRPDTIDKYIAMAIRIDDQQFQRRTERRGNNRGHFGNNRPNDKRRRKHPSTSYSGTTHSGPMDVDAIQQQRSQGRGQGRDNLKCFNCGKAGHFKKDCRAPKRLGWKKEIASTTTSKGPRVVEVAAIGYQQDEAVSFEEDSYWHAEQEEAEFQELREAVERLKAEHEEGDLQIQALLEQVARVTTEIATEVTKDDNPTQWEGPTRWTIPGKQYGKHRIAVIQAWPKKLEYKSWEEYWKDKKVASIGIAKLPGDTPTLTRYIPCEGDTAQLHPRYPEHRRVPWFQCITHGCVEHHQSKSLHGHWPVRKVGKEGKPQPVRKTMARWEKANEELDDYLLWKTGKAAQLENGLQVIQFTPRWAACCLGYTNERYTVDSEVLGLGMALRWCSTPDCALHLRQKVRQYHQATEPKASAKQRRYYQRCARQNARKVRDGRWEEARRVWLKDFVLLDNPGQEDALERHNRLGNDSRPFARAGNL</sequence>
<dbReference type="SMART" id="SM00343">
    <property type="entry name" value="ZnF_C2HC"/>
    <property type="match status" value="1"/>
</dbReference>
<dbReference type="GeneID" id="87904187"/>
<organism evidence="5 6">
    <name type="scientific">Podospora pseudocomata</name>
    <dbReference type="NCBI Taxonomy" id="2093779"/>
    <lineage>
        <taxon>Eukaryota</taxon>
        <taxon>Fungi</taxon>
        <taxon>Dikarya</taxon>
        <taxon>Ascomycota</taxon>
        <taxon>Pezizomycotina</taxon>
        <taxon>Sordariomycetes</taxon>
        <taxon>Sordariomycetidae</taxon>
        <taxon>Sordariales</taxon>
        <taxon>Podosporaceae</taxon>
        <taxon>Podospora</taxon>
    </lineage>
</organism>
<dbReference type="PANTHER" id="PTHR15503:SF22">
    <property type="entry name" value="TRANSPOSON TY3-I GAG POLYPROTEIN"/>
    <property type="match status" value="1"/>
</dbReference>
<feature type="domain" description="CCHC-type" evidence="4">
    <location>
        <begin position="260"/>
        <end position="275"/>
    </location>
</feature>